<protein>
    <recommendedName>
        <fullName evidence="4">NADH dehydrogenase [ubiquinone] 1 alpha subcomplex assembly factor 3</fullName>
    </recommendedName>
</protein>
<feature type="region of interest" description="Disordered" evidence="1">
    <location>
        <begin position="371"/>
        <end position="398"/>
    </location>
</feature>
<name>A0A367XKY8_9ASCO</name>
<dbReference type="PANTHER" id="PTHR21192:SF2">
    <property type="entry name" value="NADH DEHYDROGENASE [UBIQUINONE] 1 ALPHA SUBCOMPLEX ASSEMBLY FACTOR 3"/>
    <property type="match status" value="1"/>
</dbReference>
<proteinExistence type="predicted"/>
<dbReference type="STRING" id="5486.A0A367XKY8"/>
<dbReference type="Proteomes" id="UP000253472">
    <property type="component" value="Unassembled WGS sequence"/>
</dbReference>
<feature type="compositionally biased region" description="Polar residues" evidence="1">
    <location>
        <begin position="264"/>
        <end position="274"/>
    </location>
</feature>
<comment type="caution">
    <text evidence="2">The sequence shown here is derived from an EMBL/GenBank/DDBJ whole genome shotgun (WGS) entry which is preliminary data.</text>
</comment>
<dbReference type="Pfam" id="PF04430">
    <property type="entry name" value="DUF498"/>
    <property type="match status" value="1"/>
</dbReference>
<dbReference type="GO" id="GO:0032981">
    <property type="term" value="P:mitochondrial respiratory chain complex I assembly"/>
    <property type="evidence" value="ECO:0007669"/>
    <property type="project" value="TreeGrafter"/>
</dbReference>
<gene>
    <name evidence="2" type="ORF">Cantr_04415</name>
</gene>
<keyword evidence="3" id="KW-1185">Reference proteome</keyword>
<feature type="compositionally biased region" description="Low complexity" evidence="1">
    <location>
        <begin position="389"/>
        <end position="398"/>
    </location>
</feature>
<organism evidence="2 3">
    <name type="scientific">Candida viswanathii</name>
    <dbReference type="NCBI Taxonomy" id="5486"/>
    <lineage>
        <taxon>Eukaryota</taxon>
        <taxon>Fungi</taxon>
        <taxon>Dikarya</taxon>
        <taxon>Ascomycota</taxon>
        <taxon>Saccharomycotina</taxon>
        <taxon>Pichiomycetes</taxon>
        <taxon>Debaryomycetaceae</taxon>
        <taxon>Candida/Lodderomyces clade</taxon>
        <taxon>Candida</taxon>
    </lineage>
</organism>
<dbReference type="PANTHER" id="PTHR21192">
    <property type="entry name" value="NUCLEAR PROTEIN E3-3"/>
    <property type="match status" value="1"/>
</dbReference>
<dbReference type="Gene3D" id="3.40.1230.10">
    <property type="entry name" value="MTH938-like"/>
    <property type="match status" value="1"/>
</dbReference>
<dbReference type="Pfam" id="PF17235">
    <property type="entry name" value="STD1"/>
    <property type="match status" value="1"/>
</dbReference>
<dbReference type="GO" id="GO:0005743">
    <property type="term" value="C:mitochondrial inner membrane"/>
    <property type="evidence" value="ECO:0007669"/>
    <property type="project" value="TreeGrafter"/>
</dbReference>
<evidence type="ECO:0000256" key="1">
    <source>
        <dbReference type="SAM" id="MobiDB-lite"/>
    </source>
</evidence>
<evidence type="ECO:0000313" key="2">
    <source>
        <dbReference type="EMBL" id="RCK54316.1"/>
    </source>
</evidence>
<feature type="region of interest" description="Disordered" evidence="1">
    <location>
        <begin position="264"/>
        <end position="335"/>
    </location>
</feature>
<dbReference type="InterPro" id="IPR035189">
    <property type="entry name" value="Std1/Mth1"/>
</dbReference>
<sequence length="555" mass="62247">MGLFDLLSFSSPASPTIPTYNQNEDSINLQIKSLLYLFKRLKINKLAPFPSRSDTLKHIDSTDDAERNPTYDKLDKIYDLEKFIEVLLAHDEYRVLVDFVKNKFRAMCMVSEYPVSSSRPSSPVKGQSVTQPLVFPDFVDHKERSMNGKNFRFMLFPLEGISVDKISQTLTRSDIYVEHNVSYSKRYSIAIESIKPVISSKQTSITIDQKNQIIRNYLTKMAFFVQLSRIYQEYTKLHPLVLGSPVTPTTSPTKKTITLRKSMSNLTLNKQQQPPSSPTKLAHKKSMGRLSTKPSIPKFKLEELYNPVTSPRKNKPTESDTSSGGDDGVGGSTELDQENLRVDVYEKCKVAIIDKLNHEKSKLVYLFGSSGRPSASSHGRPSPEQILRPPQNKAQAPANPADILKKNDILMYANKPVNYIESVRDDGYYLANNFLVTSPDPTTSTTHQPVGLLLLHSETFEVAMGPEAVSVDNDWLVTFDKAVLGVFELIHPKPEILVVGLGKKSRMLSLENRQTLTNLGIQLEISDLNNAAQIFDLLATERPNVIGALLLPPNM</sequence>
<evidence type="ECO:0000313" key="3">
    <source>
        <dbReference type="Proteomes" id="UP000253472"/>
    </source>
</evidence>
<dbReference type="InterPro" id="IPR036748">
    <property type="entry name" value="MTH938-like_sf"/>
</dbReference>
<dbReference type="OrthoDB" id="4088889at2759"/>
<dbReference type="AlphaFoldDB" id="A0A367XKY8"/>
<evidence type="ECO:0008006" key="4">
    <source>
        <dbReference type="Google" id="ProtNLM"/>
    </source>
</evidence>
<accession>A0A367XKY8</accession>
<dbReference type="SUPFAM" id="SSF64076">
    <property type="entry name" value="MTH938-like"/>
    <property type="match status" value="1"/>
</dbReference>
<dbReference type="EMBL" id="QLNQ01000030">
    <property type="protein sequence ID" value="RCK54316.1"/>
    <property type="molecule type" value="Genomic_DNA"/>
</dbReference>
<dbReference type="InterPro" id="IPR007523">
    <property type="entry name" value="NDUFAF3/AAMDC"/>
</dbReference>
<reference evidence="2 3" key="1">
    <citation type="submission" date="2018-06" db="EMBL/GenBank/DDBJ databases">
        <title>Whole genome sequencing of Candida tropicalis (genome annotated by CSBL at Korea University).</title>
        <authorList>
            <person name="Ahn J."/>
        </authorList>
    </citation>
    <scope>NUCLEOTIDE SEQUENCE [LARGE SCALE GENOMIC DNA]</scope>
    <source>
        <strain evidence="2 3">ATCC 20962</strain>
    </source>
</reference>